<proteinExistence type="predicted"/>
<feature type="compositionally biased region" description="Polar residues" evidence="1">
    <location>
        <begin position="166"/>
        <end position="179"/>
    </location>
</feature>
<dbReference type="Pfam" id="PF06378">
    <property type="entry name" value="SSAP_Sak"/>
    <property type="match status" value="1"/>
</dbReference>
<organism evidence="3 4">
    <name type="scientific">Candidatus Accumulibacter cognatus</name>
    <dbReference type="NCBI Taxonomy" id="2954383"/>
    <lineage>
        <taxon>Bacteria</taxon>
        <taxon>Pseudomonadati</taxon>
        <taxon>Pseudomonadota</taxon>
        <taxon>Betaproteobacteria</taxon>
        <taxon>Candidatus Accumulibacter</taxon>
    </lineage>
</organism>
<reference evidence="3" key="1">
    <citation type="submission" date="2014-02" db="EMBL/GenBank/DDBJ databases">
        <title>Expanding our view of genomic diversity in Candidatus Accumulibacter clades.</title>
        <authorList>
            <person name="Skennerton C.T."/>
            <person name="Barr J.J."/>
            <person name="Slater F.R."/>
            <person name="Bond P.L."/>
            <person name="Tyson G.W."/>
        </authorList>
    </citation>
    <scope>NUCLEOTIDE SEQUENCE [LARGE SCALE GENOMIC DNA]</scope>
</reference>
<protein>
    <recommendedName>
        <fullName evidence="2">SSAP RNA binding domain-containing protein</fullName>
    </recommendedName>
</protein>
<dbReference type="RefSeq" id="WP_273704904.1">
    <property type="nucleotide sequence ID" value="NZ_JDST02000127.1"/>
</dbReference>
<evidence type="ECO:0000313" key="4">
    <source>
        <dbReference type="Proteomes" id="UP000021315"/>
    </source>
</evidence>
<evidence type="ECO:0000313" key="3">
    <source>
        <dbReference type="EMBL" id="KFB74803.1"/>
    </source>
</evidence>
<accession>A0A080M0S0</accession>
<evidence type="ECO:0000256" key="1">
    <source>
        <dbReference type="SAM" id="MobiDB-lite"/>
    </source>
</evidence>
<name>A0A080M0S0_9PROT</name>
<dbReference type="EMBL" id="JDST02000127">
    <property type="protein sequence ID" value="KFB74803.1"/>
    <property type="molecule type" value="Genomic_DNA"/>
</dbReference>
<dbReference type="AlphaFoldDB" id="A0A080M0S0"/>
<feature type="domain" description="SSAP RNA binding" evidence="2">
    <location>
        <begin position="11"/>
        <end position="134"/>
    </location>
</feature>
<sequence>MENTSHATHPFRRLFQIDVSKHVEKKGLFPYLGWPFAVAQLRLADPDASWEVRFFDGLLYLSSELGFFVDVAVTVQGVTPSRMCRVLDNKNRPILAPTPFDIHTSIQHCQVKAIALHRLGLSIYAGEDLPDLENAGNTGNSGKTGEGSPEVGACGQAQAHRYSGQGHESANQGGSTGQSHECHCREPWETVVYAQGVTKGLFTAH</sequence>
<dbReference type="InterPro" id="IPR009425">
    <property type="entry name" value="DSRM_SSAP"/>
</dbReference>
<feature type="region of interest" description="Disordered" evidence="1">
    <location>
        <begin position="160"/>
        <end position="181"/>
    </location>
</feature>
<gene>
    <name evidence="3" type="ORF">AW06_004249</name>
</gene>
<keyword evidence="4" id="KW-1185">Reference proteome</keyword>
<feature type="region of interest" description="Disordered" evidence="1">
    <location>
        <begin position="134"/>
        <end position="153"/>
    </location>
</feature>
<evidence type="ECO:0000259" key="2">
    <source>
        <dbReference type="Pfam" id="PF06378"/>
    </source>
</evidence>
<comment type="caution">
    <text evidence="3">The sequence shown here is derived from an EMBL/GenBank/DDBJ whole genome shotgun (WGS) entry which is preliminary data.</text>
</comment>
<dbReference type="Proteomes" id="UP000021315">
    <property type="component" value="Unassembled WGS sequence"/>
</dbReference>